<evidence type="ECO:0000313" key="3">
    <source>
        <dbReference type="Proteomes" id="UP001623348"/>
    </source>
</evidence>
<evidence type="ECO:0000313" key="2">
    <source>
        <dbReference type="EMBL" id="GAB0202265.1"/>
    </source>
</evidence>
<comment type="caution">
    <text evidence="2">The sequence shown here is derived from an EMBL/GenBank/DDBJ whole genome shotgun (WGS) entry which is preliminary data.</text>
</comment>
<dbReference type="Pfam" id="PF14735">
    <property type="entry name" value="HAUS4"/>
    <property type="match status" value="1"/>
</dbReference>
<protein>
    <submittedName>
        <fullName evidence="2">HAUS augmin-like complex subunit 4</fullName>
    </submittedName>
</protein>
<reference evidence="2 3" key="1">
    <citation type="submission" date="2024-06" db="EMBL/GenBank/DDBJ databases">
        <title>The draft genome of Grus japonensis, version 3.</title>
        <authorList>
            <person name="Nabeshima K."/>
            <person name="Suzuki S."/>
            <person name="Onuma M."/>
        </authorList>
    </citation>
    <scope>NUCLEOTIDE SEQUENCE [LARGE SCALE GENOMIC DNA]</scope>
    <source>
        <strain evidence="2 3">451A</strain>
    </source>
</reference>
<gene>
    <name evidence="2" type="ORF">GRJ2_002692100</name>
</gene>
<keyword evidence="3" id="KW-1185">Reference proteome</keyword>
<accession>A0ABC9XWY8</accession>
<evidence type="ECO:0000256" key="1">
    <source>
        <dbReference type="SAM" id="MobiDB-lite"/>
    </source>
</evidence>
<dbReference type="PANTHER" id="PTHR16219:SF1">
    <property type="entry name" value="HAUS AUGMIN-LIKE COMPLEX SUBUNIT 4"/>
    <property type="match status" value="1"/>
</dbReference>
<dbReference type="Proteomes" id="UP001623348">
    <property type="component" value="Unassembled WGS sequence"/>
</dbReference>
<dbReference type="PANTHER" id="PTHR16219">
    <property type="entry name" value="AUGMIN SUBUNIT 4 FAMILY MEMBER"/>
    <property type="match status" value="1"/>
</dbReference>
<proteinExistence type="predicted"/>
<feature type="region of interest" description="Disordered" evidence="1">
    <location>
        <begin position="148"/>
        <end position="174"/>
    </location>
</feature>
<dbReference type="InterPro" id="IPR029327">
    <property type="entry name" value="HAUS4"/>
</dbReference>
<dbReference type="EMBL" id="BAAFJT010000037">
    <property type="protein sequence ID" value="GAB0202265.1"/>
    <property type="molecule type" value="Genomic_DNA"/>
</dbReference>
<sequence>MALGVGPPGTDLLPVEEEPPLPLNTVTPEELRAHPGLARLLRGLSCALGPDGLNAPLERDLRQAEAALALRRRTWLRWETLWRGVQELRRDPRDLEPPVLQALERALALAELRRGPSAFAPLLPPAQDPSPLRARLLPELERRLAEKTGELSDYHGGGGSPRPPKFPRAPRRAGGSRRAYAEVLGRCGEVLGRLAGQSCAGAQAELDGRRAEYLEVKGAAMLLKIRLEELGVLLDTYPPDKVDAHRRIRAGLEAESERAAAQASGLRAALAAFGELGPEFGALAGEYGRLRERLGHRRWALRQLRPHQP</sequence>
<name>A0ABC9XWY8_GRUJA</name>
<organism evidence="2 3">
    <name type="scientific">Grus japonensis</name>
    <name type="common">Japanese crane</name>
    <name type="synonym">Red-crowned crane</name>
    <dbReference type="NCBI Taxonomy" id="30415"/>
    <lineage>
        <taxon>Eukaryota</taxon>
        <taxon>Metazoa</taxon>
        <taxon>Chordata</taxon>
        <taxon>Craniata</taxon>
        <taxon>Vertebrata</taxon>
        <taxon>Euteleostomi</taxon>
        <taxon>Archelosauria</taxon>
        <taxon>Archosauria</taxon>
        <taxon>Dinosauria</taxon>
        <taxon>Saurischia</taxon>
        <taxon>Theropoda</taxon>
        <taxon>Coelurosauria</taxon>
        <taxon>Aves</taxon>
        <taxon>Neognathae</taxon>
        <taxon>Neoaves</taxon>
        <taxon>Gruiformes</taxon>
        <taxon>Gruidae</taxon>
        <taxon>Grus</taxon>
    </lineage>
</organism>
<dbReference type="AlphaFoldDB" id="A0ABC9XWY8"/>